<dbReference type="InterPro" id="IPR000086">
    <property type="entry name" value="NUDIX_hydrolase_dom"/>
</dbReference>
<protein>
    <submittedName>
        <fullName evidence="3">NUDIX hydrolase</fullName>
    </submittedName>
</protein>
<sequence>MDNSPFSWSVSAAVAVFDDDRVLIQRRRDNGRWELPGGCVDPQETPWRAVRRECEEETGVRPRNLKLSGCYTRCDVPVTEFVFAADMHAGTPTPSDEASESRFVPIEDAVGMTGPVFARKIHAARQAAEMNAPAAIDYARHDTHQWL</sequence>
<dbReference type="InterPro" id="IPR015797">
    <property type="entry name" value="NUDIX_hydrolase-like_dom_sf"/>
</dbReference>
<dbReference type="GO" id="GO:0016787">
    <property type="term" value="F:hydrolase activity"/>
    <property type="evidence" value="ECO:0007669"/>
    <property type="project" value="UniProtKB-KW"/>
</dbReference>
<dbReference type="Gene3D" id="3.90.79.10">
    <property type="entry name" value="Nucleoside Triphosphate Pyrophosphohydrolase"/>
    <property type="match status" value="1"/>
</dbReference>
<reference evidence="3 4" key="1">
    <citation type="submission" date="2017-11" db="EMBL/GenBank/DDBJ databases">
        <title>Infants hospitalized years apart are colonized by the same room-sourced microbial strains.</title>
        <authorList>
            <person name="Brooks B."/>
            <person name="Olm M.R."/>
            <person name="Firek B.A."/>
            <person name="Baker R."/>
            <person name="Thomas B.C."/>
            <person name="Morowitz M.J."/>
            <person name="Banfield J.F."/>
        </authorList>
    </citation>
    <scope>NUCLEOTIDE SEQUENCE [LARGE SCALE GENOMIC DNA]</scope>
    <source>
        <strain evidence="3">S2_012_000_R3_87</strain>
    </source>
</reference>
<evidence type="ECO:0000313" key="4">
    <source>
        <dbReference type="Proteomes" id="UP000249451"/>
    </source>
</evidence>
<comment type="similarity">
    <text evidence="1">Belongs to the Nudix hydrolase family.</text>
</comment>
<gene>
    <name evidence="3" type="ORF">DI609_12560</name>
</gene>
<name>A0A2W5AX82_9CORY</name>
<dbReference type="PANTHER" id="PTHR43736">
    <property type="entry name" value="ADP-RIBOSE PYROPHOSPHATASE"/>
    <property type="match status" value="1"/>
</dbReference>
<proteinExistence type="inferred from homology"/>
<dbReference type="CDD" id="cd02883">
    <property type="entry name" value="NUDIX_Hydrolase"/>
    <property type="match status" value="1"/>
</dbReference>
<dbReference type="PANTHER" id="PTHR43736:SF1">
    <property type="entry name" value="DIHYDRONEOPTERIN TRIPHOSPHATE DIPHOSPHATASE"/>
    <property type="match status" value="1"/>
</dbReference>
<evidence type="ECO:0000256" key="1">
    <source>
        <dbReference type="ARBA" id="ARBA00005582"/>
    </source>
</evidence>
<comment type="caution">
    <text evidence="3">The sequence shown here is derived from an EMBL/GenBank/DDBJ whole genome shotgun (WGS) entry which is preliminary data.</text>
</comment>
<dbReference type="AlphaFoldDB" id="A0A2W5AX82"/>
<keyword evidence="3" id="KW-0378">Hydrolase</keyword>
<evidence type="ECO:0000313" key="3">
    <source>
        <dbReference type="EMBL" id="PZO97687.1"/>
    </source>
</evidence>
<dbReference type="Proteomes" id="UP000249451">
    <property type="component" value="Unassembled WGS sequence"/>
</dbReference>
<dbReference type="SUPFAM" id="SSF55811">
    <property type="entry name" value="Nudix"/>
    <property type="match status" value="1"/>
</dbReference>
<dbReference type="Pfam" id="PF00293">
    <property type="entry name" value="NUDIX"/>
    <property type="match status" value="1"/>
</dbReference>
<feature type="domain" description="Nudix hydrolase" evidence="2">
    <location>
        <begin position="7"/>
        <end position="129"/>
    </location>
</feature>
<dbReference type="PROSITE" id="PS51462">
    <property type="entry name" value="NUDIX"/>
    <property type="match status" value="1"/>
</dbReference>
<organism evidence="3 4">
    <name type="scientific">Corynebacterium urealyticum</name>
    <dbReference type="NCBI Taxonomy" id="43771"/>
    <lineage>
        <taxon>Bacteria</taxon>
        <taxon>Bacillati</taxon>
        <taxon>Actinomycetota</taxon>
        <taxon>Actinomycetes</taxon>
        <taxon>Mycobacteriales</taxon>
        <taxon>Corynebacteriaceae</taxon>
        <taxon>Corynebacterium</taxon>
    </lineage>
</organism>
<accession>A0A2W5AX82</accession>
<evidence type="ECO:0000259" key="2">
    <source>
        <dbReference type="PROSITE" id="PS51462"/>
    </source>
</evidence>
<dbReference type="EMBL" id="QFNY01000377">
    <property type="protein sequence ID" value="PZO97687.1"/>
    <property type="molecule type" value="Genomic_DNA"/>
</dbReference>